<name>A0A0F9KRU7_9ZZZZ</name>
<protein>
    <submittedName>
        <fullName evidence="1">Uncharacterized protein</fullName>
    </submittedName>
</protein>
<accession>A0A0F9KRU7</accession>
<comment type="caution">
    <text evidence="1">The sequence shown here is derived from an EMBL/GenBank/DDBJ whole genome shotgun (WGS) entry which is preliminary data.</text>
</comment>
<dbReference type="AlphaFoldDB" id="A0A0F9KRU7"/>
<dbReference type="EMBL" id="LAZR01012835">
    <property type="protein sequence ID" value="KKM24863.1"/>
    <property type="molecule type" value="Genomic_DNA"/>
</dbReference>
<organism evidence="1">
    <name type="scientific">marine sediment metagenome</name>
    <dbReference type="NCBI Taxonomy" id="412755"/>
    <lineage>
        <taxon>unclassified sequences</taxon>
        <taxon>metagenomes</taxon>
        <taxon>ecological metagenomes</taxon>
    </lineage>
</organism>
<reference evidence="1" key="1">
    <citation type="journal article" date="2015" name="Nature">
        <title>Complex archaea that bridge the gap between prokaryotes and eukaryotes.</title>
        <authorList>
            <person name="Spang A."/>
            <person name="Saw J.H."/>
            <person name="Jorgensen S.L."/>
            <person name="Zaremba-Niedzwiedzka K."/>
            <person name="Martijn J."/>
            <person name="Lind A.E."/>
            <person name="van Eijk R."/>
            <person name="Schleper C."/>
            <person name="Guy L."/>
            <person name="Ettema T.J."/>
        </authorList>
    </citation>
    <scope>NUCLEOTIDE SEQUENCE</scope>
</reference>
<sequence>MSLERFRDCNFRQSTLELIEKCSDVVTDYSEQGYRLTLRQLYYQLVTQNIIENTEKQYKRLGSILTSARYAGMIDWDAIEDRGRQPKVQTQFDNVPDLVEGACHSYRLPRWEGQEHYVELWVEKEALAGVLQPIARKYHITMMVNKGYSSASAMKASAERFASVWHWEERPGTLLYLGDLDPSGEDMVRDIDTRLTEFGIEELDVQKIALTIEQVREYEPPPNPTKLTDSRAPEYVRKYGLECWEVDALTPQVLNQVISDAVEDLLDMDLMDAVIAKEKKDIKRLRAAARRIK</sequence>
<gene>
    <name evidence="1" type="ORF">LCGC14_1600830</name>
</gene>
<proteinExistence type="predicted"/>
<evidence type="ECO:0000313" key="1">
    <source>
        <dbReference type="EMBL" id="KKM24863.1"/>
    </source>
</evidence>